<evidence type="ECO:0000313" key="2">
    <source>
        <dbReference type="EnsemblPlants" id="KEH15269"/>
    </source>
</evidence>
<feature type="non-terminal residue" evidence="1">
    <location>
        <position position="1"/>
    </location>
</feature>
<dbReference type="HOGENOM" id="CLU_1197955_0_0_1"/>
<reference evidence="1 3" key="2">
    <citation type="journal article" date="2014" name="BMC Genomics">
        <title>An improved genome release (version Mt4.0) for the model legume Medicago truncatula.</title>
        <authorList>
            <person name="Tang H."/>
            <person name="Krishnakumar V."/>
            <person name="Bidwell S."/>
            <person name="Rosen B."/>
            <person name="Chan A."/>
            <person name="Zhou S."/>
            <person name="Gentzbittel L."/>
            <person name="Childs K.L."/>
            <person name="Yandell M."/>
            <person name="Gundlach H."/>
            <person name="Mayer K.F."/>
            <person name="Schwartz D.C."/>
            <person name="Town C.D."/>
        </authorList>
    </citation>
    <scope>GENOME REANNOTATION</scope>
    <source>
        <strain evidence="1">A17</strain>
        <strain evidence="2 3">cv. Jemalong A17</strain>
    </source>
</reference>
<proteinExistence type="predicted"/>
<dbReference type="EnsemblPlants" id="KEH15269">
    <property type="protein sequence ID" value="KEH15269"/>
    <property type="gene ID" value="MTR_1545s0020"/>
</dbReference>
<gene>
    <name evidence="1" type="ORF">MTR_1545s0020</name>
</gene>
<organism evidence="1 3">
    <name type="scientific">Medicago truncatula</name>
    <name type="common">Barrel medic</name>
    <name type="synonym">Medicago tribuloides</name>
    <dbReference type="NCBI Taxonomy" id="3880"/>
    <lineage>
        <taxon>Eukaryota</taxon>
        <taxon>Viridiplantae</taxon>
        <taxon>Streptophyta</taxon>
        <taxon>Embryophyta</taxon>
        <taxon>Tracheophyta</taxon>
        <taxon>Spermatophyta</taxon>
        <taxon>Magnoliopsida</taxon>
        <taxon>eudicotyledons</taxon>
        <taxon>Gunneridae</taxon>
        <taxon>Pentapetalae</taxon>
        <taxon>rosids</taxon>
        <taxon>fabids</taxon>
        <taxon>Fabales</taxon>
        <taxon>Fabaceae</taxon>
        <taxon>Papilionoideae</taxon>
        <taxon>50 kb inversion clade</taxon>
        <taxon>NPAAA clade</taxon>
        <taxon>Hologalegina</taxon>
        <taxon>IRL clade</taxon>
        <taxon>Trifolieae</taxon>
        <taxon>Medicago</taxon>
    </lineage>
</organism>
<dbReference type="AlphaFoldDB" id="A0A072TCI6"/>
<reference evidence="2" key="3">
    <citation type="submission" date="2015-06" db="UniProtKB">
        <authorList>
            <consortium name="EnsemblPlants"/>
        </authorList>
    </citation>
    <scope>IDENTIFICATION</scope>
    <source>
        <strain evidence="2">cv. Jemalong A17</strain>
    </source>
</reference>
<sequence>APMPDHLIERHAILRAVFADDAPYPDLTPRHVALMRRLQVMWLPIESGAPGIVPEPPLRGKGTTIDLAKAILETGDDVLAIRTLAELGHVVPEFVTVAGTLSPGQYVIPAELREAFDFPESGVDASGRFEFRAEHLAILQGTVWRTLDDYSIDAVLKRDDFWPLSYIDGKRPYGECTHFQIDMAELLGEPYRFDAERNLIEDAEKDARLERLHYETLAALQVFLMHAELTAPA</sequence>
<reference evidence="1 3" key="1">
    <citation type="journal article" date="2011" name="Nature">
        <title>The Medicago genome provides insight into the evolution of rhizobial symbioses.</title>
        <authorList>
            <person name="Young N.D."/>
            <person name="Debelle F."/>
            <person name="Oldroyd G.E."/>
            <person name="Geurts R."/>
            <person name="Cannon S.B."/>
            <person name="Udvardi M.K."/>
            <person name="Benedito V.A."/>
            <person name="Mayer K.F."/>
            <person name="Gouzy J."/>
            <person name="Schoof H."/>
            <person name="Van de Peer Y."/>
            <person name="Proost S."/>
            <person name="Cook D.R."/>
            <person name="Meyers B.C."/>
            <person name="Spannagl M."/>
            <person name="Cheung F."/>
            <person name="De Mita S."/>
            <person name="Krishnakumar V."/>
            <person name="Gundlach H."/>
            <person name="Zhou S."/>
            <person name="Mudge J."/>
            <person name="Bharti A.K."/>
            <person name="Murray J.D."/>
            <person name="Naoumkina M.A."/>
            <person name="Rosen B."/>
            <person name="Silverstein K.A."/>
            <person name="Tang H."/>
            <person name="Rombauts S."/>
            <person name="Zhao P.X."/>
            <person name="Zhou P."/>
            <person name="Barbe V."/>
            <person name="Bardou P."/>
            <person name="Bechner M."/>
            <person name="Bellec A."/>
            <person name="Berger A."/>
            <person name="Berges H."/>
            <person name="Bidwell S."/>
            <person name="Bisseling T."/>
            <person name="Choisne N."/>
            <person name="Couloux A."/>
            <person name="Denny R."/>
            <person name="Deshpande S."/>
            <person name="Dai X."/>
            <person name="Doyle J.J."/>
            <person name="Dudez A.M."/>
            <person name="Farmer A.D."/>
            <person name="Fouteau S."/>
            <person name="Franken C."/>
            <person name="Gibelin C."/>
            <person name="Gish J."/>
            <person name="Goldstein S."/>
            <person name="Gonzalez A.J."/>
            <person name="Green P.J."/>
            <person name="Hallab A."/>
            <person name="Hartog M."/>
            <person name="Hua A."/>
            <person name="Humphray S.J."/>
            <person name="Jeong D.H."/>
            <person name="Jing Y."/>
            <person name="Jocker A."/>
            <person name="Kenton S.M."/>
            <person name="Kim D.J."/>
            <person name="Klee K."/>
            <person name="Lai H."/>
            <person name="Lang C."/>
            <person name="Lin S."/>
            <person name="Macmil S.L."/>
            <person name="Magdelenat G."/>
            <person name="Matthews L."/>
            <person name="McCorrison J."/>
            <person name="Monaghan E.L."/>
            <person name="Mun J.H."/>
            <person name="Najar F.Z."/>
            <person name="Nicholson C."/>
            <person name="Noirot C."/>
            <person name="O'Bleness M."/>
            <person name="Paule C.R."/>
            <person name="Poulain J."/>
            <person name="Prion F."/>
            <person name="Qin B."/>
            <person name="Qu C."/>
            <person name="Retzel E.F."/>
            <person name="Riddle C."/>
            <person name="Sallet E."/>
            <person name="Samain S."/>
            <person name="Samson N."/>
            <person name="Sanders I."/>
            <person name="Saurat O."/>
            <person name="Scarpelli C."/>
            <person name="Schiex T."/>
            <person name="Segurens B."/>
            <person name="Severin A.J."/>
            <person name="Sherrier D.J."/>
            <person name="Shi R."/>
            <person name="Sims S."/>
            <person name="Singer S.R."/>
            <person name="Sinharoy S."/>
            <person name="Sterck L."/>
            <person name="Viollet A."/>
            <person name="Wang B.B."/>
            <person name="Wang K."/>
            <person name="Wang M."/>
            <person name="Wang X."/>
            <person name="Warfsmann J."/>
            <person name="Weissenbach J."/>
            <person name="White D.D."/>
            <person name="White J.D."/>
            <person name="Wiley G.B."/>
            <person name="Wincker P."/>
            <person name="Xing Y."/>
            <person name="Yang L."/>
            <person name="Yao Z."/>
            <person name="Ying F."/>
            <person name="Zhai J."/>
            <person name="Zhou L."/>
            <person name="Zuber A."/>
            <person name="Denarie J."/>
            <person name="Dixon R.A."/>
            <person name="May G.D."/>
            <person name="Schwartz D.C."/>
            <person name="Rogers J."/>
            <person name="Quetier F."/>
            <person name="Town C.D."/>
            <person name="Roe B.A."/>
        </authorList>
    </citation>
    <scope>NUCLEOTIDE SEQUENCE [LARGE SCALE GENOMIC DNA]</scope>
    <source>
        <strain evidence="1">A17</strain>
        <strain evidence="2 3">cv. Jemalong A17</strain>
    </source>
</reference>
<keyword evidence="3" id="KW-1185">Reference proteome</keyword>
<evidence type="ECO:0000313" key="1">
    <source>
        <dbReference type="EMBL" id="KEH15269.1"/>
    </source>
</evidence>
<name>A0A072TCI6_MEDTR</name>
<protein>
    <submittedName>
        <fullName evidence="1 2">Uncharacterized protein</fullName>
    </submittedName>
</protein>
<accession>A0A072TCI6</accession>
<evidence type="ECO:0000313" key="3">
    <source>
        <dbReference type="Proteomes" id="UP000002051"/>
    </source>
</evidence>
<dbReference type="Proteomes" id="UP000002051">
    <property type="component" value="Unassembled WGS sequence"/>
</dbReference>
<dbReference type="EMBL" id="KL404269">
    <property type="protein sequence ID" value="KEH15269.1"/>
    <property type="molecule type" value="Genomic_DNA"/>
</dbReference>